<keyword evidence="3" id="KW-0808">Transferase</keyword>
<name>A0A4S4D9B5_CAMSN</name>
<dbReference type="AlphaFoldDB" id="A0A4S4D9B5"/>
<protein>
    <recommendedName>
        <fullName evidence="7">Exostosin GT47 domain-containing protein</fullName>
    </recommendedName>
</protein>
<evidence type="ECO:0000256" key="3">
    <source>
        <dbReference type="ARBA" id="ARBA00022676"/>
    </source>
</evidence>
<evidence type="ECO:0000313" key="8">
    <source>
        <dbReference type="EMBL" id="THF98055.1"/>
    </source>
</evidence>
<evidence type="ECO:0000256" key="6">
    <source>
        <dbReference type="SAM" id="Phobius"/>
    </source>
</evidence>
<evidence type="ECO:0000256" key="1">
    <source>
        <dbReference type="ARBA" id="ARBA00004323"/>
    </source>
</evidence>
<dbReference type="InterPro" id="IPR040911">
    <property type="entry name" value="Exostosin_GT47"/>
</dbReference>
<comment type="subcellular location">
    <subcellularLocation>
        <location evidence="1">Golgi apparatus membrane</location>
        <topology evidence="1">Single-pass type II membrane protein</topology>
    </subcellularLocation>
</comment>
<evidence type="ECO:0000256" key="4">
    <source>
        <dbReference type="ARBA" id="ARBA00022968"/>
    </source>
</evidence>
<dbReference type="Pfam" id="PF03016">
    <property type="entry name" value="Exostosin_GT47"/>
    <property type="match status" value="1"/>
</dbReference>
<sequence>MLLPIFGHSQSEFEAIKKPKTLELKPTLNSALSNISLRHRTFFFLVILFQVFLVLYITGAPHVYLSTHQFSPVFHAGDCESRKIYVYDLPPMFNSDLKNNCNSLDPWHSKCDANLNDGLGPQATQLAGIVPESILPAWYWTDHYWGEVVFHNRMLNYKCRTLEPESATAFYIPFYVGLAVGNYLWGNHTAKDRDRHSELMLKWVQEQKWWKRSNGSDHIIMLGRLTWDFRRWIDPKSNGDWGSSLLHMPAMKNVIHLSVEKSIWDHLEVAVPYPTIFHPRSDSDVIEWQSFVRTRTRSSLFSFVGGARQSIKHDFRGLLQTQCRRASPVCRHVDCARENCLDGTTAIMEAFLDSDFCLQPRGDGYTRRSVFDCMMAGSIPVFFWRRTAYIQYEWFVPPEPENYSVFIPRKDVRNGTSIRGVLEKYSREEVKRMREKVIEYIPNFVYAKPSQGLEKTRDAFDIAIDGVLSKFKDHINRGRLGNGKERQTM</sequence>
<keyword evidence="6" id="KW-1133">Transmembrane helix</keyword>
<organism evidence="8 9">
    <name type="scientific">Camellia sinensis var. sinensis</name>
    <name type="common">China tea</name>
    <dbReference type="NCBI Taxonomy" id="542762"/>
    <lineage>
        <taxon>Eukaryota</taxon>
        <taxon>Viridiplantae</taxon>
        <taxon>Streptophyta</taxon>
        <taxon>Embryophyta</taxon>
        <taxon>Tracheophyta</taxon>
        <taxon>Spermatophyta</taxon>
        <taxon>Magnoliopsida</taxon>
        <taxon>eudicotyledons</taxon>
        <taxon>Gunneridae</taxon>
        <taxon>Pentapetalae</taxon>
        <taxon>asterids</taxon>
        <taxon>Ericales</taxon>
        <taxon>Theaceae</taxon>
        <taxon>Camellia</taxon>
    </lineage>
</organism>
<evidence type="ECO:0000256" key="2">
    <source>
        <dbReference type="ARBA" id="ARBA00010271"/>
    </source>
</evidence>
<keyword evidence="5" id="KW-0333">Golgi apparatus</keyword>
<feature type="transmembrane region" description="Helical" evidence="6">
    <location>
        <begin position="42"/>
        <end position="65"/>
    </location>
</feature>
<keyword evidence="6" id="KW-0812">Transmembrane</keyword>
<dbReference type="GO" id="GO:0000139">
    <property type="term" value="C:Golgi membrane"/>
    <property type="evidence" value="ECO:0007669"/>
    <property type="project" value="UniProtKB-SubCell"/>
</dbReference>
<reference evidence="8 9" key="1">
    <citation type="journal article" date="2018" name="Proc. Natl. Acad. Sci. U.S.A.">
        <title>Draft genome sequence of Camellia sinensis var. sinensis provides insights into the evolution of the tea genome and tea quality.</title>
        <authorList>
            <person name="Wei C."/>
            <person name="Yang H."/>
            <person name="Wang S."/>
            <person name="Zhao J."/>
            <person name="Liu C."/>
            <person name="Gao L."/>
            <person name="Xia E."/>
            <person name="Lu Y."/>
            <person name="Tai Y."/>
            <person name="She G."/>
            <person name="Sun J."/>
            <person name="Cao H."/>
            <person name="Tong W."/>
            <person name="Gao Q."/>
            <person name="Li Y."/>
            <person name="Deng W."/>
            <person name="Jiang X."/>
            <person name="Wang W."/>
            <person name="Chen Q."/>
            <person name="Zhang S."/>
            <person name="Li H."/>
            <person name="Wu J."/>
            <person name="Wang P."/>
            <person name="Li P."/>
            <person name="Shi C."/>
            <person name="Zheng F."/>
            <person name="Jian J."/>
            <person name="Huang B."/>
            <person name="Shan D."/>
            <person name="Shi M."/>
            <person name="Fang C."/>
            <person name="Yue Y."/>
            <person name="Li F."/>
            <person name="Li D."/>
            <person name="Wei S."/>
            <person name="Han B."/>
            <person name="Jiang C."/>
            <person name="Yin Y."/>
            <person name="Xia T."/>
            <person name="Zhang Z."/>
            <person name="Bennetzen J.L."/>
            <person name="Zhao S."/>
            <person name="Wan X."/>
        </authorList>
    </citation>
    <scope>NUCLEOTIDE SEQUENCE [LARGE SCALE GENOMIC DNA]</scope>
    <source>
        <strain evidence="9">cv. Shuchazao</strain>
        <tissue evidence="8">Leaf</tissue>
    </source>
</reference>
<evidence type="ECO:0000313" key="9">
    <source>
        <dbReference type="Proteomes" id="UP000306102"/>
    </source>
</evidence>
<dbReference type="GO" id="GO:0008378">
    <property type="term" value="F:galactosyltransferase activity"/>
    <property type="evidence" value="ECO:0007669"/>
    <property type="project" value="TreeGrafter"/>
</dbReference>
<feature type="domain" description="Exostosin GT47" evidence="7">
    <location>
        <begin position="79"/>
        <end position="418"/>
    </location>
</feature>
<dbReference type="Proteomes" id="UP000306102">
    <property type="component" value="Unassembled WGS sequence"/>
</dbReference>
<dbReference type="STRING" id="542762.A0A4S4D9B5"/>
<dbReference type="PANTHER" id="PTHR11062">
    <property type="entry name" value="EXOSTOSIN HEPARAN SULFATE GLYCOSYLTRANSFERASE -RELATED"/>
    <property type="match status" value="1"/>
</dbReference>
<gene>
    <name evidence="8" type="ORF">TEA_027063</name>
</gene>
<accession>A0A4S4D9B5</accession>
<proteinExistence type="inferred from homology"/>
<keyword evidence="3" id="KW-0328">Glycosyltransferase</keyword>
<keyword evidence="9" id="KW-1185">Reference proteome</keyword>
<keyword evidence="4" id="KW-0735">Signal-anchor</keyword>
<comment type="similarity">
    <text evidence="2">Belongs to the glycosyltransferase 47 family.</text>
</comment>
<keyword evidence="6" id="KW-0472">Membrane</keyword>
<dbReference type="PANTHER" id="PTHR11062:SF219">
    <property type="entry name" value="XYLOGLUCAN GALACTOSYLTRANSFERASE XLT2-LIKE"/>
    <property type="match status" value="1"/>
</dbReference>
<evidence type="ECO:0000259" key="7">
    <source>
        <dbReference type="Pfam" id="PF03016"/>
    </source>
</evidence>
<evidence type="ECO:0000256" key="5">
    <source>
        <dbReference type="ARBA" id="ARBA00023034"/>
    </source>
</evidence>
<dbReference type="InterPro" id="IPR004263">
    <property type="entry name" value="Exostosin"/>
</dbReference>
<dbReference type="GO" id="GO:0009969">
    <property type="term" value="P:xyloglucan biosynthetic process"/>
    <property type="evidence" value="ECO:0007669"/>
    <property type="project" value="TreeGrafter"/>
</dbReference>
<dbReference type="EMBL" id="SDRB02012330">
    <property type="protein sequence ID" value="THF98055.1"/>
    <property type="molecule type" value="Genomic_DNA"/>
</dbReference>
<comment type="caution">
    <text evidence="8">The sequence shown here is derived from an EMBL/GenBank/DDBJ whole genome shotgun (WGS) entry which is preliminary data.</text>
</comment>